<dbReference type="eggNOG" id="COG3064">
    <property type="taxonomic scope" value="Bacteria"/>
</dbReference>
<dbReference type="OrthoDB" id="1114455at2"/>
<evidence type="ECO:0000313" key="3">
    <source>
        <dbReference type="Proteomes" id="UP000184396"/>
    </source>
</evidence>
<dbReference type="InterPro" id="IPR019861">
    <property type="entry name" value="PorP/SprF_Bacteroidetes"/>
</dbReference>
<feature type="chain" id="PRO_5009916428" evidence="1">
    <location>
        <begin position="27"/>
        <end position="310"/>
    </location>
</feature>
<reference evidence="2 3" key="1">
    <citation type="submission" date="2016-11" db="EMBL/GenBank/DDBJ databases">
        <authorList>
            <person name="Jaros S."/>
            <person name="Januszkiewicz K."/>
            <person name="Wedrychowicz H."/>
        </authorList>
    </citation>
    <scope>NUCLEOTIDE SEQUENCE [LARGE SCALE GENOMIC DNA]</scope>
    <source>
        <strain evidence="2 3">CGMCC 1.12213</strain>
    </source>
</reference>
<name>A0A1M6CJ62_9FLAO</name>
<dbReference type="STRING" id="1178825.SAMN05216261_1279"/>
<feature type="signal peptide" evidence="1">
    <location>
        <begin position="1"/>
        <end position="26"/>
    </location>
</feature>
<dbReference type="NCBIfam" id="TIGR03519">
    <property type="entry name" value="T9SS_PorP_fam"/>
    <property type="match status" value="1"/>
</dbReference>
<keyword evidence="1" id="KW-0732">Signal</keyword>
<dbReference type="Pfam" id="PF11751">
    <property type="entry name" value="PorP_SprF"/>
    <property type="match status" value="1"/>
</dbReference>
<organism evidence="2 3">
    <name type="scientific">Algibacter luteus</name>
    <dbReference type="NCBI Taxonomy" id="1178825"/>
    <lineage>
        <taxon>Bacteria</taxon>
        <taxon>Pseudomonadati</taxon>
        <taxon>Bacteroidota</taxon>
        <taxon>Flavobacteriia</taxon>
        <taxon>Flavobacteriales</taxon>
        <taxon>Flavobacteriaceae</taxon>
        <taxon>Algibacter</taxon>
    </lineage>
</organism>
<dbReference type="AlphaFoldDB" id="A0A1M6CJ62"/>
<sequence>MIKKSSLIKSLILVVFTALLSIETEAQQDPQFTHYMYNTMSVNPGYAGQRNTLSATALYRTQWVGIDGAPKTMTFGIHSPLRNDRIGLGLNVVSDQLGPAEETSIDANFSYSIPVNESGDLELSFGIKGGLHLLDTDWSKGRYQNEDNAFNENINLISPTLGAGLYLHSEKWYLGFAVPNILNTEHYDDFQESIATERLHYFLIGGYVFNLSDNTKLKPAFLVKGVSGAPVIADLSANALFNEKFTLGLAYRWDDSVSGLVGFQLSPEIFIGYAYDATTTALNNYNSGTHEIMLRFELQQIAKILSPRFF</sequence>
<accession>A0A1M6CJ62</accession>
<evidence type="ECO:0000313" key="2">
    <source>
        <dbReference type="EMBL" id="SHI61037.1"/>
    </source>
</evidence>
<dbReference type="RefSeq" id="WP_019387417.1">
    <property type="nucleotide sequence ID" value="NZ_ALIH01000005.1"/>
</dbReference>
<dbReference type="Proteomes" id="UP000184396">
    <property type="component" value="Unassembled WGS sequence"/>
</dbReference>
<keyword evidence="3" id="KW-1185">Reference proteome</keyword>
<proteinExistence type="predicted"/>
<protein>
    <submittedName>
        <fullName evidence="2">Type IX secretion system membrane protein, PorP/SprF family</fullName>
    </submittedName>
</protein>
<gene>
    <name evidence="2" type="ORF">SAMN05216261_1279</name>
</gene>
<dbReference type="EMBL" id="FQYK01000002">
    <property type="protein sequence ID" value="SHI61037.1"/>
    <property type="molecule type" value="Genomic_DNA"/>
</dbReference>
<evidence type="ECO:0000256" key="1">
    <source>
        <dbReference type="SAM" id="SignalP"/>
    </source>
</evidence>